<accession>A0A1V9YMM5</accession>
<dbReference type="Proteomes" id="UP000243579">
    <property type="component" value="Unassembled WGS sequence"/>
</dbReference>
<dbReference type="OrthoDB" id="311279at2759"/>
<gene>
    <name evidence="2" type="ORF">ACHHYP_09730</name>
</gene>
<sequence>MATATMGEPPPTSGRYEYLLQQVVQLNTDLHKTVALSQSLKAERDALKDLSDKLKQELQRAEDKCEKMHGILLAETEHKVASDRQHEALVHKWKAQLESKAREFEALQKQLAPPKDLDQLRMKIQDEVELPHRQRVQSLQMDIDKFREMFFNARRDYEILKTEHDQTIIDHGSEIESMVATHAIVVQDLKRKLEAAEEKAEDMSMVERVRKMEHDRENLLGENLKLRAELEQLRAAKNDLFHSAEVQATKLQGSLADLMLLRTNLELELKTNARQVQRQRDDLDKATIQREELEKKLRDFAADADRLRDQLRQKDLSLVDNQTLYNSKLRELRAEIDSEREKQAAYMDQVAHLQQSVEQLETAHAKSEKDWHTENVRLQTTSASDQASLKEALHQLEAKLSEKTLEVAGLHEELETRGQKLSVDLEQEQLKVQRLHGEKDSLQLKYTTTQELVAKLKAETLSWRAQLKEMDQEYRSLQAKHRAALQTQQDVQSELEQQKARMEFLEDDVAQLNKALVAEKELHGRTVQQLQQQLDESAAATLALRRSLQRDLKNSTSKLSHALAKAEKKRDAYKHKCLEVHERYKQALRDRDAFARDAQRLRDEHQAEVQHLLQQWNLAEQDKTQQVLASAAFKPDVKLDAFLAQVDQYTQGSPPM</sequence>
<name>A0A1V9YMM5_ACHHY</name>
<feature type="coiled-coil region" evidence="1">
    <location>
        <begin position="584"/>
        <end position="615"/>
    </location>
</feature>
<dbReference type="EMBL" id="JNBR01001475">
    <property type="protein sequence ID" value="OQR86933.1"/>
    <property type="molecule type" value="Genomic_DNA"/>
</dbReference>
<evidence type="ECO:0000313" key="2">
    <source>
        <dbReference type="EMBL" id="OQR86933.1"/>
    </source>
</evidence>
<comment type="caution">
    <text evidence="2">The sequence shown here is derived from an EMBL/GenBank/DDBJ whole genome shotgun (WGS) entry which is preliminary data.</text>
</comment>
<feature type="coiled-coil region" evidence="1">
    <location>
        <begin position="276"/>
        <end position="522"/>
    </location>
</feature>
<dbReference type="AlphaFoldDB" id="A0A1V9YMM5"/>
<evidence type="ECO:0000313" key="3">
    <source>
        <dbReference type="Proteomes" id="UP000243579"/>
    </source>
</evidence>
<dbReference type="STRING" id="1202772.A0A1V9YMM5"/>
<evidence type="ECO:0000256" key="1">
    <source>
        <dbReference type="SAM" id="Coils"/>
    </source>
</evidence>
<keyword evidence="3" id="KW-1185">Reference proteome</keyword>
<proteinExistence type="predicted"/>
<protein>
    <submittedName>
        <fullName evidence="2">Uncharacterized protein</fullName>
    </submittedName>
</protein>
<organism evidence="2 3">
    <name type="scientific">Achlya hypogyna</name>
    <name type="common">Oomycete</name>
    <name type="synonym">Protoachlya hypogyna</name>
    <dbReference type="NCBI Taxonomy" id="1202772"/>
    <lineage>
        <taxon>Eukaryota</taxon>
        <taxon>Sar</taxon>
        <taxon>Stramenopiles</taxon>
        <taxon>Oomycota</taxon>
        <taxon>Saprolegniomycetes</taxon>
        <taxon>Saprolegniales</taxon>
        <taxon>Achlyaceae</taxon>
        <taxon>Achlya</taxon>
    </lineage>
</organism>
<feature type="coiled-coil region" evidence="1">
    <location>
        <begin position="179"/>
        <end position="236"/>
    </location>
</feature>
<keyword evidence="1" id="KW-0175">Coiled coil</keyword>
<feature type="coiled-coil region" evidence="1">
    <location>
        <begin position="37"/>
        <end position="110"/>
    </location>
</feature>
<reference evidence="2 3" key="1">
    <citation type="journal article" date="2014" name="Genome Biol. Evol.">
        <title>The secreted proteins of Achlya hypogyna and Thraustotheca clavata identify the ancestral oomycete secretome and reveal gene acquisitions by horizontal gene transfer.</title>
        <authorList>
            <person name="Misner I."/>
            <person name="Blouin N."/>
            <person name="Leonard G."/>
            <person name="Richards T.A."/>
            <person name="Lane C.E."/>
        </authorList>
    </citation>
    <scope>NUCLEOTIDE SEQUENCE [LARGE SCALE GENOMIC DNA]</scope>
    <source>
        <strain evidence="2 3">ATCC 48635</strain>
    </source>
</reference>